<keyword evidence="3" id="KW-1185">Reference proteome</keyword>
<evidence type="ECO:0000313" key="3">
    <source>
        <dbReference type="Proteomes" id="UP000241462"/>
    </source>
</evidence>
<dbReference type="Proteomes" id="UP000241462">
    <property type="component" value="Unassembled WGS sequence"/>
</dbReference>
<dbReference type="AlphaFoldDB" id="A0A2T3A1Z7"/>
<proteinExistence type="predicted"/>
<keyword evidence="1" id="KW-0472">Membrane</keyword>
<feature type="transmembrane region" description="Helical" evidence="1">
    <location>
        <begin position="17"/>
        <end position="37"/>
    </location>
</feature>
<evidence type="ECO:0000313" key="2">
    <source>
        <dbReference type="EMBL" id="PSR81393.1"/>
    </source>
</evidence>
<dbReference type="EMBL" id="KZ678504">
    <property type="protein sequence ID" value="PSR81393.1"/>
    <property type="molecule type" value="Genomic_DNA"/>
</dbReference>
<keyword evidence="1" id="KW-1133">Transmembrane helix</keyword>
<sequence length="82" mass="9314">MPVSVPSHQRALSTKTVIYTVLFGLDVISLSPLLFLWVVETYPFPHPPLRMTCGLFWFSFFLYLYHGSEQMPNSSGMGDTVN</sequence>
<evidence type="ECO:0000256" key="1">
    <source>
        <dbReference type="SAM" id="Phobius"/>
    </source>
</evidence>
<keyword evidence="1" id="KW-0812">Transmembrane</keyword>
<feature type="transmembrane region" description="Helical" evidence="1">
    <location>
        <begin position="49"/>
        <end position="65"/>
    </location>
</feature>
<protein>
    <submittedName>
        <fullName evidence="2">Uncharacterized protein</fullName>
    </submittedName>
</protein>
<name>A0A2T3A1Z7_9PEZI</name>
<dbReference type="InParanoid" id="A0A2T3A1Z7"/>
<gene>
    <name evidence="2" type="ORF">BD289DRAFT_41754</name>
</gene>
<accession>A0A2T3A1Z7</accession>
<organism evidence="2 3">
    <name type="scientific">Coniella lustricola</name>
    <dbReference type="NCBI Taxonomy" id="2025994"/>
    <lineage>
        <taxon>Eukaryota</taxon>
        <taxon>Fungi</taxon>
        <taxon>Dikarya</taxon>
        <taxon>Ascomycota</taxon>
        <taxon>Pezizomycotina</taxon>
        <taxon>Sordariomycetes</taxon>
        <taxon>Sordariomycetidae</taxon>
        <taxon>Diaporthales</taxon>
        <taxon>Schizoparmaceae</taxon>
        <taxon>Coniella</taxon>
    </lineage>
</organism>
<reference evidence="2 3" key="1">
    <citation type="journal article" date="2018" name="Mycol. Prog.">
        <title>Coniella lustricola, a new species from submerged detritus.</title>
        <authorList>
            <person name="Raudabaugh D.B."/>
            <person name="Iturriaga T."/>
            <person name="Carver A."/>
            <person name="Mondo S."/>
            <person name="Pangilinan J."/>
            <person name="Lipzen A."/>
            <person name="He G."/>
            <person name="Amirebrahimi M."/>
            <person name="Grigoriev I.V."/>
            <person name="Miller A.N."/>
        </authorList>
    </citation>
    <scope>NUCLEOTIDE SEQUENCE [LARGE SCALE GENOMIC DNA]</scope>
    <source>
        <strain evidence="2 3">B22-T-1</strain>
    </source>
</reference>